<dbReference type="InParanoid" id="F7EJS5"/>
<dbReference type="AlphaFoldDB" id="F7EJS5"/>
<accession>F7EJS5</accession>
<dbReference type="PROSITE" id="PS00455">
    <property type="entry name" value="AMP_BINDING"/>
    <property type="match status" value="1"/>
</dbReference>
<dbReference type="GO" id="GO:0031956">
    <property type="term" value="F:medium-chain fatty acid-CoA ligase activity"/>
    <property type="evidence" value="ECO:0000318"/>
    <property type="project" value="GO_Central"/>
</dbReference>
<evidence type="ECO:0000256" key="9">
    <source>
        <dbReference type="SAM" id="MobiDB-lite"/>
    </source>
</evidence>
<feature type="region of interest" description="Disordered" evidence="9">
    <location>
        <begin position="1"/>
        <end position="34"/>
    </location>
</feature>
<evidence type="ECO:0000313" key="12">
    <source>
        <dbReference type="Ensembl" id="ENSOANP00000026542.2"/>
    </source>
</evidence>
<dbReference type="PANTHER" id="PTHR43201">
    <property type="entry name" value="ACYL-COA SYNTHETASE"/>
    <property type="match status" value="1"/>
</dbReference>
<feature type="compositionally biased region" description="Low complexity" evidence="9">
    <location>
        <begin position="601"/>
        <end position="617"/>
    </location>
</feature>
<evidence type="ECO:0000256" key="6">
    <source>
        <dbReference type="ARBA" id="ARBA00039638"/>
    </source>
</evidence>
<protein>
    <recommendedName>
        <fullName evidence="6">Medium-chain acyl-CoA ligase ACSF2, mitochondrial</fullName>
        <ecNumber evidence="5">6.2.1.2</ecNumber>
    </recommendedName>
</protein>
<reference evidence="12" key="2">
    <citation type="submission" date="2025-08" db="UniProtKB">
        <authorList>
            <consortium name="Ensembl"/>
        </authorList>
    </citation>
    <scope>IDENTIFICATION</scope>
    <source>
        <strain evidence="12">Glennie</strain>
    </source>
</reference>
<dbReference type="Gene3D" id="3.30.300.30">
    <property type="match status" value="1"/>
</dbReference>
<comment type="catalytic activity">
    <reaction evidence="7">
        <text>octanoate + ATP + CoA = octanoyl-CoA + AMP + diphosphate</text>
        <dbReference type="Rhea" id="RHEA:33631"/>
        <dbReference type="ChEBI" id="CHEBI:25646"/>
        <dbReference type="ChEBI" id="CHEBI:30616"/>
        <dbReference type="ChEBI" id="CHEBI:33019"/>
        <dbReference type="ChEBI" id="CHEBI:57287"/>
        <dbReference type="ChEBI" id="CHEBI:57386"/>
        <dbReference type="ChEBI" id="CHEBI:456215"/>
    </reaction>
</comment>
<dbReference type="HOGENOM" id="CLU_1217195_0_0_1"/>
<dbReference type="SUPFAM" id="SSF56801">
    <property type="entry name" value="Acetyl-CoA synthetase-like"/>
    <property type="match status" value="1"/>
</dbReference>
<keyword evidence="3" id="KW-0443">Lipid metabolism</keyword>
<proteinExistence type="inferred from homology"/>
<evidence type="ECO:0000256" key="4">
    <source>
        <dbReference type="ARBA" id="ARBA00037247"/>
    </source>
</evidence>
<dbReference type="Pfam" id="PF13193">
    <property type="entry name" value="AMP-binding_C"/>
    <property type="match status" value="1"/>
</dbReference>
<dbReference type="OMA" id="ICCRGYN"/>
<comment type="catalytic activity">
    <reaction evidence="8">
        <text>a medium-chain fatty acid + ATP + CoA = a medium-chain fatty acyl-CoA + AMP + diphosphate</text>
        <dbReference type="Rhea" id="RHEA:48340"/>
        <dbReference type="ChEBI" id="CHEBI:30616"/>
        <dbReference type="ChEBI" id="CHEBI:33019"/>
        <dbReference type="ChEBI" id="CHEBI:57287"/>
        <dbReference type="ChEBI" id="CHEBI:59558"/>
        <dbReference type="ChEBI" id="CHEBI:90546"/>
        <dbReference type="ChEBI" id="CHEBI:456215"/>
        <dbReference type="EC" id="6.2.1.2"/>
    </reaction>
</comment>
<evidence type="ECO:0000256" key="7">
    <source>
        <dbReference type="ARBA" id="ARBA00047319"/>
    </source>
</evidence>
<reference evidence="12" key="3">
    <citation type="submission" date="2025-09" db="UniProtKB">
        <authorList>
            <consortium name="Ensembl"/>
        </authorList>
    </citation>
    <scope>IDENTIFICATION</scope>
    <source>
        <strain evidence="12">Glennie</strain>
    </source>
</reference>
<evidence type="ECO:0000256" key="3">
    <source>
        <dbReference type="ARBA" id="ARBA00023098"/>
    </source>
</evidence>
<keyword evidence="13" id="KW-1185">Reference proteome</keyword>
<evidence type="ECO:0000256" key="1">
    <source>
        <dbReference type="ARBA" id="ARBA00006432"/>
    </source>
</evidence>
<dbReference type="FunCoup" id="F7EJS5">
    <property type="interactions" value="523"/>
</dbReference>
<dbReference type="GO" id="GO:0006631">
    <property type="term" value="P:fatty acid metabolic process"/>
    <property type="evidence" value="ECO:0000318"/>
    <property type="project" value="GO_Central"/>
</dbReference>
<keyword evidence="2" id="KW-0436">Ligase</keyword>
<evidence type="ECO:0000256" key="2">
    <source>
        <dbReference type="ARBA" id="ARBA00022598"/>
    </source>
</evidence>
<evidence type="ECO:0000313" key="13">
    <source>
        <dbReference type="Proteomes" id="UP000002279"/>
    </source>
</evidence>
<dbReference type="InterPro" id="IPR025110">
    <property type="entry name" value="AMP-bd_C"/>
</dbReference>
<evidence type="ECO:0000259" key="10">
    <source>
        <dbReference type="Pfam" id="PF00501"/>
    </source>
</evidence>
<dbReference type="InterPro" id="IPR042099">
    <property type="entry name" value="ANL_N_sf"/>
</dbReference>
<dbReference type="FunFam" id="3.40.50.12780:FF:000003">
    <property type="entry name" value="Long-chain-fatty-acid--CoA ligase FadD"/>
    <property type="match status" value="1"/>
</dbReference>
<dbReference type="Ensembl" id="ENSOANT00000030344.2">
    <property type="protein sequence ID" value="ENSOANP00000026542.2"/>
    <property type="gene ID" value="ENSOANG00000020863.2"/>
</dbReference>
<evidence type="ECO:0000256" key="5">
    <source>
        <dbReference type="ARBA" id="ARBA00039009"/>
    </source>
</evidence>
<evidence type="ECO:0000256" key="8">
    <source>
        <dbReference type="ARBA" id="ARBA00048277"/>
    </source>
</evidence>
<sequence>MSQGQDSSPVLWRPQREGSWGYPQPPGARPGPTRLLPIRTCPSLSHAAADPEARLAPPPGGLSYVQGNVTSQLLTKTVGQCLDDTAQRFPDREALVVMHEGIRKTFMQLKQEVDQAAAGLLELGLGKGDRLGVWGPNSYDWILMQLATAQAGIVLVSVNPGYQAEELEFVLKKVGCKALVFPSCFKTQRYFEILQQVCPELQGASPGALKSQRLPALTTVITLDSPQPGALQMHEVLQAGASSPLTRLREVQSSLSCQDPINIQFTSGTTGSPKGATLSHHNIVNNANNFGRRLKLHEGPRIVLPSPLYHCLGSVGGTMVSIVLGTTLILASPSFQGKKTLEAITRERATYIYGTPTMYVDMLNQPDFSSFDLSTLRGGVIAGSPAPPELIKAIVGKMNVSEIVVGYGTTENSPVTFMGFPQDSLQQKTESVGRILPHTEARVVDSETDEVLPLGTPGELQTRGYCVMLGYWGDPQKTHEAISEDGWYRTGDMAILDEHGFCKIVGRYKDMIIRGGENIYPAELEDFLHRHPQVQEAQVVGVKDQRMGEEICACLRLKEGQRSTAEEIKAFCKGKPLICLSFSPPTSIPPHPGPLPSLATSPFRSKSSSYESRWSNS</sequence>
<reference evidence="12 13" key="1">
    <citation type="journal article" date="2008" name="Nature">
        <title>Genome analysis of the platypus reveals unique signatures of evolution.</title>
        <authorList>
            <person name="Warren W.C."/>
            <person name="Hillier L.W."/>
            <person name="Marshall Graves J.A."/>
            <person name="Birney E."/>
            <person name="Ponting C.P."/>
            <person name="Grutzner F."/>
            <person name="Belov K."/>
            <person name="Miller W."/>
            <person name="Clarke L."/>
            <person name="Chinwalla A.T."/>
            <person name="Yang S.P."/>
            <person name="Heger A."/>
            <person name="Locke D.P."/>
            <person name="Miethke P."/>
            <person name="Waters P.D."/>
            <person name="Veyrunes F."/>
            <person name="Fulton L."/>
            <person name="Fulton B."/>
            <person name="Graves T."/>
            <person name="Wallis J."/>
            <person name="Puente X.S."/>
            <person name="Lopez-Otin C."/>
            <person name="Ordonez G.R."/>
            <person name="Eichler E.E."/>
            <person name="Chen L."/>
            <person name="Cheng Z."/>
            <person name="Deakin J.E."/>
            <person name="Alsop A."/>
            <person name="Thompson K."/>
            <person name="Kirby P."/>
            <person name="Papenfuss A.T."/>
            <person name="Wakefield M.J."/>
            <person name="Olender T."/>
            <person name="Lancet D."/>
            <person name="Huttley G.A."/>
            <person name="Smit A.F."/>
            <person name="Pask A."/>
            <person name="Temple-Smith P."/>
            <person name="Batzer M.A."/>
            <person name="Walker J.A."/>
            <person name="Konkel M.K."/>
            <person name="Harris R.S."/>
            <person name="Whittington C.M."/>
            <person name="Wong E.S."/>
            <person name="Gemmell N.J."/>
            <person name="Buschiazzo E."/>
            <person name="Vargas Jentzsch I.M."/>
            <person name="Merkel A."/>
            <person name="Schmitz J."/>
            <person name="Zemann A."/>
            <person name="Churakov G."/>
            <person name="Kriegs J.O."/>
            <person name="Brosius J."/>
            <person name="Murchison E.P."/>
            <person name="Sachidanandam R."/>
            <person name="Smith C."/>
            <person name="Hannon G.J."/>
            <person name="Tsend-Ayush E."/>
            <person name="McMillan D."/>
            <person name="Attenborough R."/>
            <person name="Rens W."/>
            <person name="Ferguson-Smith M."/>
            <person name="Lefevre C.M."/>
            <person name="Sharp J.A."/>
            <person name="Nicholas K.R."/>
            <person name="Ray D.A."/>
            <person name="Kube M."/>
            <person name="Reinhardt R."/>
            <person name="Pringle T.H."/>
            <person name="Taylor J."/>
            <person name="Jones R.C."/>
            <person name="Nixon B."/>
            <person name="Dacheux J.L."/>
            <person name="Niwa H."/>
            <person name="Sekita Y."/>
            <person name="Huang X."/>
            <person name="Stark A."/>
            <person name="Kheradpour P."/>
            <person name="Kellis M."/>
            <person name="Flicek P."/>
            <person name="Chen Y."/>
            <person name="Webber C."/>
            <person name="Hardison R."/>
            <person name="Nelson J."/>
            <person name="Hallsworth-Pepin K."/>
            <person name="Delehaunty K."/>
            <person name="Markovic C."/>
            <person name="Minx P."/>
            <person name="Feng Y."/>
            <person name="Kremitzki C."/>
            <person name="Mitreva M."/>
            <person name="Glasscock J."/>
            <person name="Wylie T."/>
            <person name="Wohldmann P."/>
            <person name="Thiru P."/>
            <person name="Nhan M.N."/>
            <person name="Pohl C.S."/>
            <person name="Smith S.M."/>
            <person name="Hou S."/>
            <person name="Nefedov M."/>
            <person name="de Jong P.J."/>
            <person name="Renfree M.B."/>
            <person name="Mardis E.R."/>
            <person name="Wilson R.K."/>
        </authorList>
    </citation>
    <scope>NUCLEOTIDE SEQUENCE [LARGE SCALE GENOMIC DNA]</scope>
    <source>
        <strain evidence="12 13">Glennie</strain>
    </source>
</reference>
<evidence type="ECO:0000259" key="11">
    <source>
        <dbReference type="Pfam" id="PF13193"/>
    </source>
</evidence>
<dbReference type="Gene3D" id="3.40.50.12780">
    <property type="entry name" value="N-terminal domain of ligase-like"/>
    <property type="match status" value="1"/>
</dbReference>
<dbReference type="InterPro" id="IPR020845">
    <property type="entry name" value="AMP-binding_CS"/>
</dbReference>
<dbReference type="InterPro" id="IPR000873">
    <property type="entry name" value="AMP-dep_synth/lig_dom"/>
</dbReference>
<dbReference type="EC" id="6.2.1.2" evidence="5"/>
<comment type="similarity">
    <text evidence="1">Belongs to the ATP-dependent AMP-binding enzyme family.</text>
</comment>
<comment type="function">
    <text evidence="4">Acyl-CoA synthases catalyze the initial reaction in fatty acid metabolism, by forming a thioester with CoA. Has some preference toward medium-chain substrates. Plays a role in adipocyte differentiation.</text>
</comment>
<dbReference type="InterPro" id="IPR045851">
    <property type="entry name" value="AMP-bd_C_sf"/>
</dbReference>
<dbReference type="PANTHER" id="PTHR43201:SF5">
    <property type="entry name" value="MEDIUM-CHAIN ACYL-COA LIGASE ACSF2, MITOCHONDRIAL"/>
    <property type="match status" value="1"/>
</dbReference>
<feature type="domain" description="AMP-binding enzyme C-terminal" evidence="11">
    <location>
        <begin position="523"/>
        <end position="574"/>
    </location>
</feature>
<dbReference type="Bgee" id="ENSOANG00000020863">
    <property type="expression patterns" value="Expressed in adult mammalian kidney and 8 other cell types or tissues"/>
</dbReference>
<name>F7EJS5_ORNAN</name>
<dbReference type="Proteomes" id="UP000002279">
    <property type="component" value="Chromosome 15"/>
</dbReference>
<dbReference type="GeneTree" id="ENSGT00940000156830"/>
<feature type="domain" description="AMP-dependent synthetase/ligase" evidence="10">
    <location>
        <begin position="83"/>
        <end position="472"/>
    </location>
</feature>
<gene>
    <name evidence="12" type="primary">ACSF2</name>
</gene>
<organism evidence="12 13">
    <name type="scientific">Ornithorhynchus anatinus</name>
    <name type="common">Duckbill platypus</name>
    <dbReference type="NCBI Taxonomy" id="9258"/>
    <lineage>
        <taxon>Eukaryota</taxon>
        <taxon>Metazoa</taxon>
        <taxon>Chordata</taxon>
        <taxon>Craniata</taxon>
        <taxon>Vertebrata</taxon>
        <taxon>Euteleostomi</taxon>
        <taxon>Mammalia</taxon>
        <taxon>Monotremata</taxon>
        <taxon>Ornithorhynchidae</taxon>
        <taxon>Ornithorhynchus</taxon>
    </lineage>
</organism>
<dbReference type="STRING" id="9258.ENSOANP00000026542"/>
<dbReference type="eggNOG" id="KOG1177">
    <property type="taxonomic scope" value="Eukaryota"/>
</dbReference>
<feature type="region of interest" description="Disordered" evidence="9">
    <location>
        <begin position="590"/>
        <end position="617"/>
    </location>
</feature>
<dbReference type="Pfam" id="PF00501">
    <property type="entry name" value="AMP-binding"/>
    <property type="match status" value="1"/>
</dbReference>